<evidence type="ECO:0000313" key="3">
    <source>
        <dbReference type="Proteomes" id="UP000319731"/>
    </source>
</evidence>
<accession>A0A507CF63</accession>
<evidence type="ECO:0000256" key="1">
    <source>
        <dbReference type="SAM" id="MobiDB-lite"/>
    </source>
</evidence>
<feature type="compositionally biased region" description="Low complexity" evidence="1">
    <location>
        <begin position="186"/>
        <end position="195"/>
    </location>
</feature>
<keyword evidence="3" id="KW-1185">Reference proteome</keyword>
<dbReference type="OrthoDB" id="2117820at2759"/>
<name>A0A507CF63_9FUNG</name>
<dbReference type="AlphaFoldDB" id="A0A507CF63"/>
<evidence type="ECO:0000313" key="2">
    <source>
        <dbReference type="EMBL" id="TPX36636.1"/>
    </source>
</evidence>
<dbReference type="Proteomes" id="UP000319731">
    <property type="component" value="Unassembled WGS sequence"/>
</dbReference>
<gene>
    <name evidence="2" type="ORF">SmJEL517_g01305</name>
</gene>
<dbReference type="EMBL" id="QEAO01000004">
    <property type="protein sequence ID" value="TPX36636.1"/>
    <property type="molecule type" value="Genomic_DNA"/>
</dbReference>
<feature type="region of interest" description="Disordered" evidence="1">
    <location>
        <begin position="143"/>
        <end position="195"/>
    </location>
</feature>
<dbReference type="GeneID" id="42002530"/>
<sequence>MAVTRATRTATVELALMASALLYITRRNKLLLDRCTKKLPVSTSTHQHRHYSAFPLPDIFKKTSLQARAMDHPWLLSSSPPRVPLPTFWSVLRDKHFLTVGTARIRKHLHHPSYLFPDDFVDDAEKVVMDLIPALNDSLLVNSGSSEGSSGSDVNGNSDSSSSSRSSSTSSEGTQNDGRHTLMDAPNNDLPSIPDLDLPPTLEELCLSPVSRLYREAARRLHARGQVAHWNLKTKPRIRPLSVHLTYGPYPIPDGYTRQHWWDLMTLIIPSEDSNFTTQQRQREILERCIDQGTYIKVVVALDSEVEFAIKDVNNLDGAPLLRDSRQKIVLEFSSPHFSAYDEVLELDEKGKWRLRWQWRVSDIDYLFASQQPKR</sequence>
<comment type="caution">
    <text evidence="2">The sequence shown here is derived from an EMBL/GenBank/DDBJ whole genome shotgun (WGS) entry which is preliminary data.</text>
</comment>
<dbReference type="RefSeq" id="XP_031026850.1">
    <property type="nucleotide sequence ID" value="XM_031167233.1"/>
</dbReference>
<feature type="compositionally biased region" description="Low complexity" evidence="1">
    <location>
        <begin position="143"/>
        <end position="174"/>
    </location>
</feature>
<reference evidence="2 3" key="1">
    <citation type="journal article" date="2019" name="Sci. Rep.">
        <title>Comparative genomics of chytrid fungi reveal insights into the obligate biotrophic and pathogenic lifestyle of Synchytrium endobioticum.</title>
        <authorList>
            <person name="van de Vossenberg B.T.L.H."/>
            <person name="Warris S."/>
            <person name="Nguyen H.D.T."/>
            <person name="van Gent-Pelzer M.P.E."/>
            <person name="Joly D.L."/>
            <person name="van de Geest H.C."/>
            <person name="Bonants P.J.M."/>
            <person name="Smith D.S."/>
            <person name="Levesque C.A."/>
            <person name="van der Lee T.A.J."/>
        </authorList>
    </citation>
    <scope>NUCLEOTIDE SEQUENCE [LARGE SCALE GENOMIC DNA]</scope>
    <source>
        <strain evidence="2 3">JEL517</strain>
    </source>
</reference>
<organism evidence="2 3">
    <name type="scientific">Synchytrium microbalum</name>
    <dbReference type="NCBI Taxonomy" id="1806994"/>
    <lineage>
        <taxon>Eukaryota</taxon>
        <taxon>Fungi</taxon>
        <taxon>Fungi incertae sedis</taxon>
        <taxon>Chytridiomycota</taxon>
        <taxon>Chytridiomycota incertae sedis</taxon>
        <taxon>Chytridiomycetes</taxon>
        <taxon>Synchytriales</taxon>
        <taxon>Synchytriaceae</taxon>
        <taxon>Synchytrium</taxon>
    </lineage>
</organism>
<proteinExistence type="predicted"/>
<protein>
    <submittedName>
        <fullName evidence="2">Uncharacterized protein</fullName>
    </submittedName>
</protein>